<dbReference type="InterPro" id="IPR050408">
    <property type="entry name" value="HGPRT"/>
</dbReference>
<sequence length="180" mass="20589">MKGENRVESNKSERTLFSIEDINSRVKELGGLISKDYKDNNLVVVSLLRGSFIFTADLVRKMTIPVEIDFMTTSSYGHDEISTGNVNIIHDIRSDIKDKDVLIVDDIMDSGYTMKRVVEYLKSKKPNSIKICVMLDKPSRRKVDLSPDYVGFTIPDVFIVGYGLNYGDYYRNIPHIFTFD</sequence>
<dbReference type="PANTHER" id="PTHR43340:SF1">
    <property type="entry name" value="HYPOXANTHINE PHOSPHORIBOSYLTRANSFERASE"/>
    <property type="match status" value="1"/>
</dbReference>
<dbReference type="PANTHER" id="PTHR43340">
    <property type="entry name" value="HYPOXANTHINE-GUANINE PHOSPHORIBOSYLTRANSFERASE"/>
    <property type="match status" value="1"/>
</dbReference>
<dbReference type="GO" id="GO:0016757">
    <property type="term" value="F:glycosyltransferase activity"/>
    <property type="evidence" value="ECO:0007669"/>
    <property type="project" value="UniProtKB-KW"/>
</dbReference>
<organism evidence="18 19">
    <name type="scientific">Tissierella simiarum</name>
    <dbReference type="NCBI Taxonomy" id="2841534"/>
    <lineage>
        <taxon>Bacteria</taxon>
        <taxon>Bacillati</taxon>
        <taxon>Bacillota</taxon>
        <taxon>Tissierellia</taxon>
        <taxon>Tissierellales</taxon>
        <taxon>Tissierellaceae</taxon>
        <taxon>Tissierella</taxon>
    </lineage>
</organism>
<keyword evidence="10 16" id="KW-0479">Metal-binding</keyword>
<dbReference type="EMBL" id="JAHLPM010000011">
    <property type="protein sequence ID" value="MBU5439059.1"/>
    <property type="molecule type" value="Genomic_DNA"/>
</dbReference>
<comment type="pathway">
    <text evidence="5">Purine metabolism; GMP biosynthesis via salvage pathway; GMP from guanine: step 1/1.</text>
</comment>
<feature type="domain" description="Phosphoribosyltransferase" evidence="17">
    <location>
        <begin position="19"/>
        <end position="166"/>
    </location>
</feature>
<evidence type="ECO:0000313" key="19">
    <source>
        <dbReference type="Proteomes" id="UP000749471"/>
    </source>
</evidence>
<comment type="caution">
    <text evidence="18">The sequence shown here is derived from an EMBL/GenBank/DDBJ whole genome shotgun (WGS) entry which is preliminary data.</text>
</comment>
<keyword evidence="13 16" id="KW-0460">Magnesium</keyword>
<dbReference type="InterPro" id="IPR005904">
    <property type="entry name" value="Hxn_phspho_trans"/>
</dbReference>
<evidence type="ECO:0000256" key="3">
    <source>
        <dbReference type="ARBA" id="ARBA00004496"/>
    </source>
</evidence>
<name>A0ABS6EA34_9FIRM</name>
<evidence type="ECO:0000256" key="1">
    <source>
        <dbReference type="ARBA" id="ARBA00001946"/>
    </source>
</evidence>
<comment type="catalytic activity">
    <reaction evidence="15">
        <text>IMP + diphosphate = hypoxanthine + 5-phospho-alpha-D-ribose 1-diphosphate</text>
        <dbReference type="Rhea" id="RHEA:17973"/>
        <dbReference type="ChEBI" id="CHEBI:17368"/>
        <dbReference type="ChEBI" id="CHEBI:33019"/>
        <dbReference type="ChEBI" id="CHEBI:58017"/>
        <dbReference type="ChEBI" id="CHEBI:58053"/>
        <dbReference type="EC" id="2.4.2.8"/>
    </reaction>
    <physiologicalReaction direction="right-to-left" evidence="15">
        <dbReference type="Rhea" id="RHEA:17975"/>
    </physiologicalReaction>
</comment>
<keyword evidence="11 16" id="KW-0660">Purine salvage</keyword>
<evidence type="ECO:0000256" key="16">
    <source>
        <dbReference type="RuleBase" id="RU364099"/>
    </source>
</evidence>
<evidence type="ECO:0000256" key="8">
    <source>
        <dbReference type="ARBA" id="ARBA00022676"/>
    </source>
</evidence>
<evidence type="ECO:0000256" key="2">
    <source>
        <dbReference type="ARBA" id="ARBA00002049"/>
    </source>
</evidence>
<keyword evidence="12 16" id="KW-0547">Nucleotide-binding</keyword>
<keyword evidence="7 16" id="KW-0963">Cytoplasm</keyword>
<evidence type="ECO:0000256" key="6">
    <source>
        <dbReference type="ARBA" id="ARBA00008391"/>
    </source>
</evidence>
<keyword evidence="8 16" id="KW-0328">Glycosyltransferase</keyword>
<evidence type="ECO:0000313" key="18">
    <source>
        <dbReference type="EMBL" id="MBU5439059.1"/>
    </source>
</evidence>
<evidence type="ECO:0000256" key="14">
    <source>
        <dbReference type="ARBA" id="ARBA00048811"/>
    </source>
</evidence>
<comment type="catalytic activity">
    <reaction evidence="14">
        <text>GMP + diphosphate = guanine + 5-phospho-alpha-D-ribose 1-diphosphate</text>
        <dbReference type="Rhea" id="RHEA:25424"/>
        <dbReference type="ChEBI" id="CHEBI:16235"/>
        <dbReference type="ChEBI" id="CHEBI:33019"/>
        <dbReference type="ChEBI" id="CHEBI:58017"/>
        <dbReference type="ChEBI" id="CHEBI:58115"/>
        <dbReference type="EC" id="2.4.2.8"/>
    </reaction>
    <physiologicalReaction direction="right-to-left" evidence="14">
        <dbReference type="Rhea" id="RHEA:25426"/>
    </physiologicalReaction>
</comment>
<keyword evidence="19" id="KW-1185">Reference proteome</keyword>
<evidence type="ECO:0000259" key="17">
    <source>
        <dbReference type="Pfam" id="PF00156"/>
    </source>
</evidence>
<evidence type="ECO:0000256" key="11">
    <source>
        <dbReference type="ARBA" id="ARBA00022726"/>
    </source>
</evidence>
<evidence type="ECO:0000256" key="7">
    <source>
        <dbReference type="ARBA" id="ARBA00022490"/>
    </source>
</evidence>
<dbReference type="EC" id="2.4.2.8" evidence="16"/>
<dbReference type="NCBIfam" id="TIGR01203">
    <property type="entry name" value="HGPRTase"/>
    <property type="match status" value="1"/>
</dbReference>
<gene>
    <name evidence="18" type="primary">hpt</name>
    <name evidence="18" type="ORF">KQI42_13610</name>
</gene>
<dbReference type="Pfam" id="PF00156">
    <property type="entry name" value="Pribosyltran"/>
    <property type="match status" value="1"/>
</dbReference>
<comment type="function">
    <text evidence="2">Purine salvage pathway enzyme that catalyzes the transfer of the ribosyl-5-phosphate group from 5-phospho-alpha-D-ribose 1-diphosphate (PRPP) to the N9 position of the 6-oxopurines hypoxanthine and guanine to form the corresponding ribonucleotides IMP (inosine 5'-monophosphate) and GMP (guanosine 5'-monophosphate), with the release of PPi.</text>
</comment>
<dbReference type="InterPro" id="IPR000836">
    <property type="entry name" value="PRTase_dom"/>
</dbReference>
<reference evidence="18 19" key="1">
    <citation type="submission" date="2021-06" db="EMBL/GenBank/DDBJ databases">
        <authorList>
            <person name="Sun Q."/>
            <person name="Li D."/>
        </authorList>
    </citation>
    <scope>NUCLEOTIDE SEQUENCE [LARGE SCALE GENOMIC DNA]</scope>
    <source>
        <strain evidence="18 19">MSJ-40</strain>
    </source>
</reference>
<proteinExistence type="inferred from homology"/>
<keyword evidence="9 16" id="KW-0808">Transferase</keyword>
<dbReference type="CDD" id="cd06223">
    <property type="entry name" value="PRTases_typeI"/>
    <property type="match status" value="1"/>
</dbReference>
<evidence type="ECO:0000256" key="10">
    <source>
        <dbReference type="ARBA" id="ARBA00022723"/>
    </source>
</evidence>
<comment type="pathway">
    <text evidence="4 16">Purine metabolism; IMP biosynthesis via salvage pathway; IMP from hypoxanthine: step 1/1.</text>
</comment>
<evidence type="ECO:0000256" key="4">
    <source>
        <dbReference type="ARBA" id="ARBA00004669"/>
    </source>
</evidence>
<evidence type="ECO:0000256" key="15">
    <source>
        <dbReference type="ARBA" id="ARBA00049402"/>
    </source>
</evidence>
<evidence type="ECO:0000256" key="12">
    <source>
        <dbReference type="ARBA" id="ARBA00022741"/>
    </source>
</evidence>
<evidence type="ECO:0000256" key="9">
    <source>
        <dbReference type="ARBA" id="ARBA00022679"/>
    </source>
</evidence>
<accession>A0ABS6EA34</accession>
<comment type="cofactor">
    <cofactor evidence="1 16">
        <name>Mg(2+)</name>
        <dbReference type="ChEBI" id="CHEBI:18420"/>
    </cofactor>
</comment>
<evidence type="ECO:0000256" key="13">
    <source>
        <dbReference type="ARBA" id="ARBA00022842"/>
    </source>
</evidence>
<evidence type="ECO:0000256" key="5">
    <source>
        <dbReference type="ARBA" id="ARBA00004676"/>
    </source>
</evidence>
<comment type="subcellular location">
    <subcellularLocation>
        <location evidence="3 16">Cytoplasm</location>
    </subcellularLocation>
</comment>
<dbReference type="Proteomes" id="UP000749471">
    <property type="component" value="Unassembled WGS sequence"/>
</dbReference>
<protein>
    <recommendedName>
        <fullName evidence="16">Hypoxanthine phosphoribosyltransferase</fullName>
        <ecNumber evidence="16">2.4.2.8</ecNumber>
    </recommendedName>
</protein>
<comment type="similarity">
    <text evidence="6 16">Belongs to the purine/pyrimidine phosphoribosyltransferase family.</text>
</comment>